<feature type="domain" description="K Homology" evidence="2">
    <location>
        <begin position="733"/>
        <end position="771"/>
    </location>
</feature>
<feature type="compositionally biased region" description="Basic and acidic residues" evidence="1">
    <location>
        <begin position="673"/>
        <end position="685"/>
    </location>
</feature>
<dbReference type="EMBL" id="CALNXI010000895">
    <property type="protein sequence ID" value="CAH3145640.1"/>
    <property type="molecule type" value="Genomic_DNA"/>
</dbReference>
<protein>
    <recommendedName>
        <fullName evidence="2">K Homology domain-containing protein</fullName>
    </recommendedName>
</protein>
<name>A0ABN8PPR1_9CNID</name>
<reference evidence="3 4" key="1">
    <citation type="submission" date="2022-05" db="EMBL/GenBank/DDBJ databases">
        <authorList>
            <consortium name="Genoscope - CEA"/>
            <person name="William W."/>
        </authorList>
    </citation>
    <scope>NUCLEOTIDE SEQUENCE [LARGE SCALE GENOMIC DNA]</scope>
</reference>
<dbReference type="InterPro" id="IPR036612">
    <property type="entry name" value="KH_dom_type_1_sf"/>
</dbReference>
<keyword evidence="4" id="KW-1185">Reference proteome</keyword>
<dbReference type="InterPro" id="IPR004088">
    <property type="entry name" value="KH_dom_type_1"/>
</dbReference>
<comment type="caution">
    <text evidence="3">The sequence shown here is derived from an EMBL/GenBank/DDBJ whole genome shotgun (WGS) entry which is preliminary data.</text>
</comment>
<evidence type="ECO:0000313" key="3">
    <source>
        <dbReference type="EMBL" id="CAH3145640.1"/>
    </source>
</evidence>
<sequence length="969" mass="107859">MALASPSQSAPDIQRVLLRRPSQSSSPSLITPEVQAVDFCRSKPKLVELEKMLFSLANGSVSLQEAKDSCLSLLCDSINTKEIFNVFCSCSWTDRYRDPAISQLFYELVNIQQDSSDYALLLNELEIACEELLKVLTHLGTPNTLQFNIVSLLHNLSRLDDLPQSHLEAVQSYLEEIARALWPYSRPSAPDLWMSEAFCDAQCDVLKACGTFLEAKCPVNTEKTFQKISSKLISSELSQYSRFRLLEIQELRSSGWKLPVAAVNYYNATYQKLRNQPRGNQTISNSTGPLKNGLKRINSMEEKKSQNTGKPVTVLRIKESDLRMSFQNLDEDFSPREEVVKEQHVLVDHNQRSSSSDEKLPVSTQKRVSVGFGNESFRTTPVNKTLSDSNLCQTDLIAKKLQSEKLSSPPCSAVDTKLRAPFENMSSNGRQQDMNVGAETNPSTPLSYNSTGHVVERVSSPCSSDDSDDVFTNTVARDKIIPAIRRGDFKKARRPFKSDSSLPSTTKSLENYLDSKKSNWKVEPTVCSQTIELVTSDAKDQLESDSCSFQVADGAHVSDNNSDSPIVAEVDHGTNTCRTSSAKGVSLCNEADSWRERPSENKTQPQNTTNVNDTSKENWRDSCRKVSSSADFWGSGSGNENWRFNKSVSVDETTKDTTPSSSEHSKRYSTGDIKYERQDSDEKGLTRGGFGLPTQATHDSKETLSEENLVASESELLEIQISEEENQALHWRKVKDIQIDTGCRIFHNREKCIVEIRGDPEQCKVAKKRVYSVVAALQEEFGALVPLSEKILEHLQTEGRSLLAERLALCSGANVKMISDTQLFISGYRTCVNLAKNQLAKIKVMLKYTDDPDISVASPSQPDSAEEEIERVGRLFAALEGRRQSLTERSTADPKPSKGSLTRDFLLACASSPIAQQRPADLSLDRTEDWVQAIVLVNGRRGEEVLLGQRRGFGSPSGNLDSRTRHPSV</sequence>
<dbReference type="Proteomes" id="UP001159427">
    <property type="component" value="Unassembled WGS sequence"/>
</dbReference>
<dbReference type="Gene3D" id="1.25.40.180">
    <property type="match status" value="1"/>
</dbReference>
<organism evidence="3 4">
    <name type="scientific">Porites evermanni</name>
    <dbReference type="NCBI Taxonomy" id="104178"/>
    <lineage>
        <taxon>Eukaryota</taxon>
        <taxon>Metazoa</taxon>
        <taxon>Cnidaria</taxon>
        <taxon>Anthozoa</taxon>
        <taxon>Hexacorallia</taxon>
        <taxon>Scleractinia</taxon>
        <taxon>Fungiina</taxon>
        <taxon>Poritidae</taxon>
        <taxon>Porites</taxon>
    </lineage>
</organism>
<evidence type="ECO:0000313" key="4">
    <source>
        <dbReference type="Proteomes" id="UP001159427"/>
    </source>
</evidence>
<feature type="compositionally biased region" description="Polar residues" evidence="1">
    <location>
        <begin position="601"/>
        <end position="613"/>
    </location>
</feature>
<accession>A0ABN8PPR1</accession>
<feature type="region of interest" description="Disordered" evidence="1">
    <location>
        <begin position="650"/>
        <end position="703"/>
    </location>
</feature>
<proteinExistence type="predicted"/>
<evidence type="ECO:0000259" key="2">
    <source>
        <dbReference type="Pfam" id="PF00013"/>
    </source>
</evidence>
<feature type="compositionally biased region" description="Polar residues" evidence="1">
    <location>
        <begin position="650"/>
        <end position="662"/>
    </location>
</feature>
<feature type="region of interest" description="Disordered" evidence="1">
    <location>
        <begin position="948"/>
        <end position="969"/>
    </location>
</feature>
<dbReference type="Pfam" id="PF00013">
    <property type="entry name" value="KH_1"/>
    <property type="match status" value="1"/>
</dbReference>
<gene>
    <name evidence="3" type="ORF">PEVE_00043536</name>
</gene>
<dbReference type="CDD" id="cd00105">
    <property type="entry name" value="KH-I"/>
    <property type="match status" value="1"/>
</dbReference>
<dbReference type="SUPFAM" id="SSF54791">
    <property type="entry name" value="Eukaryotic type KH-domain (KH-domain type I)"/>
    <property type="match status" value="1"/>
</dbReference>
<evidence type="ECO:0000256" key="1">
    <source>
        <dbReference type="SAM" id="MobiDB-lite"/>
    </source>
</evidence>
<feature type="region of interest" description="Disordered" evidence="1">
    <location>
        <begin position="590"/>
        <end position="620"/>
    </location>
</feature>